<sequence>MEYKCIKEIQLEKYDEQCFPTGEYYCVPIGSTWIREDDNNLLGGEVHLECIGGAEEFGWVEVTEEDLKQHFEVSED</sequence>
<dbReference type="RefSeq" id="WP_342756769.1">
    <property type="nucleotide sequence ID" value="NZ_CP146256.1"/>
</dbReference>
<protein>
    <recommendedName>
        <fullName evidence="3">DUF2185 domain-containing protein</fullName>
    </recommendedName>
</protein>
<name>A0ABZ3ETY4_9FIRM</name>
<evidence type="ECO:0000313" key="1">
    <source>
        <dbReference type="EMBL" id="XAH73162.1"/>
    </source>
</evidence>
<proteinExistence type="predicted"/>
<evidence type="ECO:0008006" key="3">
    <source>
        <dbReference type="Google" id="ProtNLM"/>
    </source>
</evidence>
<reference evidence="1 2" key="1">
    <citation type="submission" date="2024-02" db="EMBL/GenBank/DDBJ databases">
        <title>Bacterial strain from lacustrine sediment.</title>
        <authorList>
            <person name="Petit C."/>
            <person name="Fadhlaoui K."/>
        </authorList>
    </citation>
    <scope>NUCLEOTIDE SEQUENCE [LARGE SCALE GENOMIC DNA]</scope>
    <source>
        <strain evidence="1 2">IPX-CK</strain>
    </source>
</reference>
<accession>A0ABZ3ETY4</accession>
<keyword evidence="2" id="KW-1185">Reference proteome</keyword>
<dbReference type="Proteomes" id="UP001451571">
    <property type="component" value="Chromosome"/>
</dbReference>
<evidence type="ECO:0000313" key="2">
    <source>
        <dbReference type="Proteomes" id="UP001451571"/>
    </source>
</evidence>
<gene>
    <name evidence="1" type="ORF">V6984_16860</name>
</gene>
<dbReference type="EMBL" id="CP146256">
    <property type="protein sequence ID" value="XAH73162.1"/>
    <property type="molecule type" value="Genomic_DNA"/>
</dbReference>
<organism evidence="1 2">
    <name type="scientific">Kineothrix sedimenti</name>
    <dbReference type="NCBI Taxonomy" id="3123317"/>
    <lineage>
        <taxon>Bacteria</taxon>
        <taxon>Bacillati</taxon>
        <taxon>Bacillota</taxon>
        <taxon>Clostridia</taxon>
        <taxon>Lachnospirales</taxon>
        <taxon>Lachnospiraceae</taxon>
        <taxon>Kineothrix</taxon>
    </lineage>
</organism>